<reference evidence="1 2" key="1">
    <citation type="submission" date="2018-06" db="EMBL/GenBank/DDBJ databases">
        <title>A transcriptomic atlas of mushroom development highlights an independent origin of complex multicellularity.</title>
        <authorList>
            <consortium name="DOE Joint Genome Institute"/>
            <person name="Krizsan K."/>
            <person name="Almasi E."/>
            <person name="Merenyi Z."/>
            <person name="Sahu N."/>
            <person name="Viragh M."/>
            <person name="Koszo T."/>
            <person name="Mondo S."/>
            <person name="Kiss B."/>
            <person name="Balint B."/>
            <person name="Kues U."/>
            <person name="Barry K."/>
            <person name="Hegedus J.C."/>
            <person name="Henrissat B."/>
            <person name="Johnson J."/>
            <person name="Lipzen A."/>
            <person name="Ohm R."/>
            <person name="Nagy I."/>
            <person name="Pangilinan J."/>
            <person name="Yan J."/>
            <person name="Xiong Y."/>
            <person name="Grigoriev I.V."/>
            <person name="Hibbett D.S."/>
            <person name="Nagy L.G."/>
        </authorList>
    </citation>
    <scope>NUCLEOTIDE SEQUENCE [LARGE SCALE GENOMIC DNA]</scope>
    <source>
        <strain evidence="1 2">SZMC22713</strain>
    </source>
</reference>
<protein>
    <submittedName>
        <fullName evidence="1">Uncharacterized protein</fullName>
    </submittedName>
</protein>
<gene>
    <name evidence="1" type="ORF">BD410DRAFT_806441</name>
</gene>
<organism evidence="1 2">
    <name type="scientific">Rickenella mellea</name>
    <dbReference type="NCBI Taxonomy" id="50990"/>
    <lineage>
        <taxon>Eukaryota</taxon>
        <taxon>Fungi</taxon>
        <taxon>Dikarya</taxon>
        <taxon>Basidiomycota</taxon>
        <taxon>Agaricomycotina</taxon>
        <taxon>Agaricomycetes</taxon>
        <taxon>Hymenochaetales</taxon>
        <taxon>Rickenellaceae</taxon>
        <taxon>Rickenella</taxon>
    </lineage>
</organism>
<dbReference type="VEuPathDB" id="FungiDB:BD410DRAFT_806441"/>
<evidence type="ECO:0000313" key="1">
    <source>
        <dbReference type="EMBL" id="TDL18577.1"/>
    </source>
</evidence>
<evidence type="ECO:0000313" key="2">
    <source>
        <dbReference type="Proteomes" id="UP000294933"/>
    </source>
</evidence>
<keyword evidence="2" id="KW-1185">Reference proteome</keyword>
<dbReference type="Proteomes" id="UP000294933">
    <property type="component" value="Unassembled WGS sequence"/>
</dbReference>
<dbReference type="AlphaFoldDB" id="A0A4Y7PT34"/>
<sequence>MGHWCFHWRAVELMLIDRMDSGVCMLRMNNDAESSAEHPSEGHKEQQVFTFNMSCAGRRGVRLAIDEGKFHYVLLLPQITSHRMQCMTISGNVPNLKYAISGRPATSQLELDCQRNPQYFIEKMVLNTNQPTQTIGQQTTLYTVARVEVMLQELRNEVASIPACMEATLRKVLREEAEIREKIA</sequence>
<proteinExistence type="predicted"/>
<name>A0A4Y7PT34_9AGAM</name>
<accession>A0A4Y7PT34</accession>
<dbReference type="EMBL" id="ML170206">
    <property type="protein sequence ID" value="TDL18577.1"/>
    <property type="molecule type" value="Genomic_DNA"/>
</dbReference>